<dbReference type="Proteomes" id="UP000663499">
    <property type="component" value="Chromosome"/>
</dbReference>
<dbReference type="PANTHER" id="PTHR36450:SF1">
    <property type="entry name" value="THIOREDOXIN"/>
    <property type="match status" value="1"/>
</dbReference>
<organism evidence="4 5">
    <name type="scientific">Alkalibacter rhizosphaerae</name>
    <dbReference type="NCBI Taxonomy" id="2815577"/>
    <lineage>
        <taxon>Bacteria</taxon>
        <taxon>Bacillati</taxon>
        <taxon>Bacillota</taxon>
        <taxon>Clostridia</taxon>
        <taxon>Eubacteriales</taxon>
        <taxon>Eubacteriaceae</taxon>
        <taxon>Alkalibacter</taxon>
    </lineage>
</organism>
<feature type="disulfide bond" description="Redox-active" evidence="2">
    <location>
        <begin position="10"/>
        <end position="13"/>
    </location>
</feature>
<proteinExistence type="predicted"/>
<dbReference type="Gene3D" id="3.40.30.10">
    <property type="entry name" value="Glutaredoxin"/>
    <property type="match status" value="1"/>
</dbReference>
<dbReference type="Pfam" id="PF13192">
    <property type="entry name" value="Thioredoxin_3"/>
    <property type="match status" value="1"/>
</dbReference>
<dbReference type="InterPro" id="IPR012336">
    <property type="entry name" value="Thioredoxin-like_fold"/>
</dbReference>
<evidence type="ECO:0000259" key="3">
    <source>
        <dbReference type="Pfam" id="PF13192"/>
    </source>
</evidence>
<dbReference type="InterPro" id="IPR005243">
    <property type="entry name" value="THIRX-like_proc"/>
</dbReference>
<dbReference type="EMBL" id="CP071444">
    <property type="protein sequence ID" value="QSX08452.1"/>
    <property type="molecule type" value="Genomic_DNA"/>
</dbReference>
<feature type="active site" description="Nucleophile" evidence="1">
    <location>
        <position position="10"/>
    </location>
</feature>
<dbReference type="AlphaFoldDB" id="A0A975AHH1"/>
<dbReference type="PIRSF" id="PIRSF037031">
    <property type="entry name" value="Redox_disulphide_2"/>
    <property type="match status" value="1"/>
</dbReference>
<dbReference type="SUPFAM" id="SSF52833">
    <property type="entry name" value="Thioredoxin-like"/>
    <property type="match status" value="1"/>
</dbReference>
<protein>
    <submittedName>
        <fullName evidence="4">TM0996/MTH895 family glutaredoxin-like protein</fullName>
    </submittedName>
</protein>
<gene>
    <name evidence="4" type="ORF">J0B03_11800</name>
</gene>
<sequence>MIIKILGTGCKKCNLLEENVKKAVTGTNADVQVEKVTDLGEITGYGVMSTPALVIDDRVVSQGKVLKPKDIEGFIQKLG</sequence>
<dbReference type="KEGG" id="alka:J0B03_11800"/>
<dbReference type="PANTHER" id="PTHR36450">
    <property type="entry name" value="THIOREDOXIN"/>
    <property type="match status" value="1"/>
</dbReference>
<evidence type="ECO:0000313" key="4">
    <source>
        <dbReference type="EMBL" id="QSX08452.1"/>
    </source>
</evidence>
<reference evidence="4" key="1">
    <citation type="submission" date="2021-03" db="EMBL/GenBank/DDBJ databases">
        <title>Alkalibacter marinus sp. nov., isolated from tidal flat sediment.</title>
        <authorList>
            <person name="Namirimu T."/>
            <person name="Yang J.-A."/>
            <person name="Yang S.-H."/>
            <person name="Kim Y.-J."/>
            <person name="Kwon K.K."/>
        </authorList>
    </citation>
    <scope>NUCLEOTIDE SEQUENCE</scope>
    <source>
        <strain evidence="4">ES005</strain>
    </source>
</reference>
<evidence type="ECO:0000313" key="5">
    <source>
        <dbReference type="Proteomes" id="UP000663499"/>
    </source>
</evidence>
<evidence type="ECO:0000256" key="1">
    <source>
        <dbReference type="PIRSR" id="PIRSR037031-50"/>
    </source>
</evidence>
<dbReference type="NCBIfam" id="TIGR00412">
    <property type="entry name" value="redox_disulf_2"/>
    <property type="match status" value="1"/>
</dbReference>
<accession>A0A975AHH1</accession>
<feature type="domain" description="Thioredoxin-like fold" evidence="3">
    <location>
        <begin position="1"/>
        <end position="75"/>
    </location>
</feature>
<name>A0A975AHH1_9FIRM</name>
<keyword evidence="2" id="KW-0676">Redox-active center</keyword>
<feature type="active site" description="Nucleophile" evidence="1">
    <location>
        <position position="13"/>
    </location>
</feature>
<dbReference type="RefSeq" id="WP_207299793.1">
    <property type="nucleotide sequence ID" value="NZ_CP071444.1"/>
</dbReference>
<keyword evidence="5" id="KW-1185">Reference proteome</keyword>
<dbReference type="InterPro" id="IPR036249">
    <property type="entry name" value="Thioredoxin-like_sf"/>
</dbReference>
<evidence type="ECO:0000256" key="2">
    <source>
        <dbReference type="PIRSR" id="PIRSR037031-51"/>
    </source>
</evidence>
<keyword evidence="2" id="KW-1015">Disulfide bond</keyword>